<dbReference type="GO" id="GO:0016779">
    <property type="term" value="F:nucleotidyltransferase activity"/>
    <property type="evidence" value="ECO:0007669"/>
    <property type="project" value="UniProtKB-KW"/>
</dbReference>
<dbReference type="PANTHER" id="PTHR32248">
    <property type="entry name" value="RNA POLYMERASE SIGMA-54 FACTOR"/>
    <property type="match status" value="1"/>
</dbReference>
<dbReference type="Pfam" id="PF00309">
    <property type="entry name" value="Sigma54_AID"/>
    <property type="match status" value="1"/>
</dbReference>
<dbReference type="InterPro" id="IPR007046">
    <property type="entry name" value="RNA_pol_sigma_54_core-bd"/>
</dbReference>
<evidence type="ECO:0000313" key="13">
    <source>
        <dbReference type="Proteomes" id="UP001319180"/>
    </source>
</evidence>
<dbReference type="PIRSF" id="PIRSF000774">
    <property type="entry name" value="RpoN"/>
    <property type="match status" value="1"/>
</dbReference>
<dbReference type="GO" id="GO:0003677">
    <property type="term" value="F:DNA binding"/>
    <property type="evidence" value="ECO:0007669"/>
    <property type="project" value="UniProtKB-KW"/>
</dbReference>
<feature type="domain" description="RNA polymerase sigma factor 54 DNA-binding" evidence="10">
    <location>
        <begin position="309"/>
        <end position="466"/>
    </location>
</feature>
<evidence type="ECO:0000256" key="9">
    <source>
        <dbReference type="SAM" id="MobiDB-lite"/>
    </source>
</evidence>
<dbReference type="Pfam" id="PF04963">
    <property type="entry name" value="Sigma54_CBD"/>
    <property type="match status" value="1"/>
</dbReference>
<dbReference type="GO" id="GO:0000428">
    <property type="term" value="C:DNA-directed RNA polymerase complex"/>
    <property type="evidence" value="ECO:0007669"/>
    <property type="project" value="UniProtKB-KW"/>
</dbReference>
<keyword evidence="6" id="KW-0731">Sigma factor</keyword>
<dbReference type="PANTHER" id="PTHR32248:SF4">
    <property type="entry name" value="RNA POLYMERASE SIGMA-54 FACTOR"/>
    <property type="match status" value="1"/>
</dbReference>
<dbReference type="NCBIfam" id="TIGR02395">
    <property type="entry name" value="rpoN_sigma"/>
    <property type="match status" value="1"/>
</dbReference>
<evidence type="ECO:0000256" key="4">
    <source>
        <dbReference type="ARBA" id="ARBA00022695"/>
    </source>
</evidence>
<dbReference type="Proteomes" id="UP001319180">
    <property type="component" value="Unassembled WGS sequence"/>
</dbReference>
<dbReference type="InterPro" id="IPR007634">
    <property type="entry name" value="RNA_pol_sigma_54_DNA-bd"/>
</dbReference>
<reference evidence="12 13" key="1">
    <citation type="submission" date="2021-05" db="EMBL/GenBank/DDBJ databases">
        <title>A Polyphasic approach of four new species of the genus Ohtaekwangia: Ohtaekwangia histidinii sp. nov., Ohtaekwangia cretensis sp. nov., Ohtaekwangia indiensis sp. nov., Ohtaekwangia reichenbachii sp. nov. from diverse environment.</title>
        <authorList>
            <person name="Octaviana S."/>
        </authorList>
    </citation>
    <scope>NUCLEOTIDE SEQUENCE [LARGE SCALE GENOMIC DNA]</scope>
    <source>
        <strain evidence="12 13">PWU37</strain>
    </source>
</reference>
<comment type="caution">
    <text evidence="12">The sequence shown here is derived from an EMBL/GenBank/DDBJ whole genome shotgun (WGS) entry which is preliminary data.</text>
</comment>
<dbReference type="InterPro" id="IPR038709">
    <property type="entry name" value="RpoN_core-bd_sf"/>
</dbReference>
<dbReference type="Gene3D" id="1.10.10.1330">
    <property type="entry name" value="RNA polymerase sigma-54 factor, core-binding domain"/>
    <property type="match status" value="1"/>
</dbReference>
<evidence type="ECO:0000256" key="1">
    <source>
        <dbReference type="ARBA" id="ARBA00008798"/>
    </source>
</evidence>
<evidence type="ECO:0000256" key="2">
    <source>
        <dbReference type="ARBA" id="ARBA00022478"/>
    </source>
</evidence>
<comment type="similarity">
    <text evidence="1">Belongs to the sigma-54 factor family.</text>
</comment>
<evidence type="ECO:0000256" key="6">
    <source>
        <dbReference type="ARBA" id="ARBA00023082"/>
    </source>
</evidence>
<keyword evidence="7" id="KW-0238">DNA-binding</keyword>
<dbReference type="AlphaFoldDB" id="A0AAP2GCY5"/>
<feature type="region of interest" description="Disordered" evidence="9">
    <location>
        <begin position="43"/>
        <end position="62"/>
    </location>
</feature>
<evidence type="ECO:0000259" key="10">
    <source>
        <dbReference type="Pfam" id="PF04552"/>
    </source>
</evidence>
<dbReference type="GO" id="GO:0001216">
    <property type="term" value="F:DNA-binding transcription activator activity"/>
    <property type="evidence" value="ECO:0007669"/>
    <property type="project" value="InterPro"/>
</dbReference>
<feature type="domain" description="RNA polymerase sigma factor 54 core-binding" evidence="11">
    <location>
        <begin position="102"/>
        <end position="290"/>
    </location>
</feature>
<keyword evidence="13" id="KW-1185">Reference proteome</keyword>
<dbReference type="GO" id="GO:0006352">
    <property type="term" value="P:DNA-templated transcription initiation"/>
    <property type="evidence" value="ECO:0007669"/>
    <property type="project" value="InterPro"/>
</dbReference>
<evidence type="ECO:0000256" key="8">
    <source>
        <dbReference type="ARBA" id="ARBA00023163"/>
    </source>
</evidence>
<proteinExistence type="inferred from homology"/>
<evidence type="ECO:0000313" key="12">
    <source>
        <dbReference type="EMBL" id="MBT1686677.1"/>
    </source>
</evidence>
<keyword evidence="4" id="KW-0548">Nucleotidyltransferase</keyword>
<dbReference type="PRINTS" id="PR00045">
    <property type="entry name" value="SIGMA54FCT"/>
</dbReference>
<name>A0AAP2GCY5_9BACT</name>
<protein>
    <submittedName>
        <fullName evidence="12">RNA polymerase factor sigma-54</fullName>
    </submittedName>
</protein>
<dbReference type="EMBL" id="JAHESC010000010">
    <property type="protein sequence ID" value="MBT1686677.1"/>
    <property type="molecule type" value="Genomic_DNA"/>
</dbReference>
<keyword evidence="5" id="KW-0805">Transcription regulation</keyword>
<dbReference type="GO" id="GO:0016987">
    <property type="term" value="F:sigma factor activity"/>
    <property type="evidence" value="ECO:0007669"/>
    <property type="project" value="UniProtKB-KW"/>
</dbReference>
<dbReference type="Gene3D" id="1.10.10.60">
    <property type="entry name" value="Homeodomain-like"/>
    <property type="match status" value="1"/>
</dbReference>
<dbReference type="RefSeq" id="WP_254089914.1">
    <property type="nucleotide sequence ID" value="NZ_JAHESC010000010.1"/>
</dbReference>
<keyword evidence="8" id="KW-0804">Transcription</keyword>
<keyword evidence="3" id="KW-0808">Transferase</keyword>
<dbReference type="Pfam" id="PF04552">
    <property type="entry name" value="Sigma54_DBD"/>
    <property type="match status" value="1"/>
</dbReference>
<feature type="compositionally biased region" description="Acidic residues" evidence="9">
    <location>
        <begin position="43"/>
        <end position="55"/>
    </location>
</feature>
<sequence length="470" mass="54240">MLHQNLTQKQQLKINPQQLQMLELFHLTTLQLEQRIKHELEENPIIEEKTDEDDVAAASSKDDVQEYQDWDEYGYDDVPDYKTENKHYYQQDDMPDKPIIARRDFREDLKEQLSAAKMSEAEETFAHFIIDNLNEKGFLETALDTLADDYSLKTMSWIEADDAEKILQKIQRLEPAGVGARTLQECMLLQLCRMNTRCPDVKAAIRILEDFYTDLKGRNFEKIEEALGIDEEELRMVLELMAGLNLNPIGTTEEKSAAESIIPDFIVTHRDDGVEVCLANQRSSNLFINNRMKSMVKDAEKGKDQRAFQYLKSKLNSAEWFVNAIRQREGTMLNVINAIVQYQYDYFLEGDKSLLKPMILKNIAERVGVDISTVSRITCNKYVQTPFGTILLKDIFSEGIENKQGAIVSNKVIQKEIEEVIKTEDKKTPYSDQQLAAVLATKGFNIARRTVTKYREHLQIPVAQMRAFWA</sequence>
<evidence type="ECO:0000256" key="7">
    <source>
        <dbReference type="ARBA" id="ARBA00023125"/>
    </source>
</evidence>
<keyword evidence="2" id="KW-0240">DNA-directed RNA polymerase</keyword>
<evidence type="ECO:0000256" key="3">
    <source>
        <dbReference type="ARBA" id="ARBA00022679"/>
    </source>
</evidence>
<evidence type="ECO:0000259" key="11">
    <source>
        <dbReference type="Pfam" id="PF04963"/>
    </source>
</evidence>
<gene>
    <name evidence="12" type="primary">rpoN</name>
    <name evidence="12" type="ORF">KK078_08925</name>
</gene>
<dbReference type="PROSITE" id="PS00718">
    <property type="entry name" value="SIGMA54_2"/>
    <property type="match status" value="1"/>
</dbReference>
<organism evidence="12 13">
    <name type="scientific">Dawidia soli</name>
    <dbReference type="NCBI Taxonomy" id="2782352"/>
    <lineage>
        <taxon>Bacteria</taxon>
        <taxon>Pseudomonadati</taxon>
        <taxon>Bacteroidota</taxon>
        <taxon>Cytophagia</taxon>
        <taxon>Cytophagales</taxon>
        <taxon>Chryseotaleaceae</taxon>
        <taxon>Dawidia</taxon>
    </lineage>
</organism>
<evidence type="ECO:0000256" key="5">
    <source>
        <dbReference type="ARBA" id="ARBA00023015"/>
    </source>
</evidence>
<dbReference type="PROSITE" id="PS50044">
    <property type="entry name" value="SIGMA54_3"/>
    <property type="match status" value="1"/>
</dbReference>
<dbReference type="InterPro" id="IPR000394">
    <property type="entry name" value="RNA_pol_sigma_54"/>
</dbReference>
<accession>A0AAP2GCY5</accession>